<feature type="compositionally biased region" description="Polar residues" evidence="1">
    <location>
        <begin position="102"/>
        <end position="123"/>
    </location>
</feature>
<dbReference type="InterPro" id="IPR002048">
    <property type="entry name" value="EF_hand_dom"/>
</dbReference>
<protein>
    <recommendedName>
        <fullName evidence="2">EF-hand domain-containing protein</fullName>
    </recommendedName>
</protein>
<feature type="compositionally biased region" description="Polar residues" evidence="1">
    <location>
        <begin position="139"/>
        <end position="155"/>
    </location>
</feature>
<evidence type="ECO:0000313" key="3">
    <source>
        <dbReference type="EMBL" id="JAC61264.1"/>
    </source>
</evidence>
<feature type="region of interest" description="Disordered" evidence="1">
    <location>
        <begin position="102"/>
        <end position="167"/>
    </location>
</feature>
<dbReference type="InterPro" id="IPR011992">
    <property type="entry name" value="EF-hand-dom_pair"/>
</dbReference>
<sequence length="241" mass="26866">MLSGSDKKWILDLFEYIDSKHDGYLDASEMQSAFEKVGRTEVTYETVRCWLKQNTCINRPGKLSRTEFMKNMLSHATQHGGSISCPPFEALYSRSGLLKLQSSAQGPSQKSSGETRTASTTRTGYEASGSLAVGPLPFQVNTTEVSSHGPSQTQAVAAVGRDRVDHSKTRQIRSFDERREPWRVDEVACPGRLKKLTSKDFEAPRPVTPKPKKVSSERRSFQEDSTFVHKTLDGCFGNLKL</sequence>
<reference evidence="4" key="1">
    <citation type="submission" date="2014-05" db="EMBL/GenBank/DDBJ databases">
        <title>The transcriptome of the halophilic microalga Tetraselmis sp. GSL018 isolated from the Great Salt Lake, Utah.</title>
        <authorList>
            <person name="Jinkerson R.E."/>
            <person name="D'Adamo S."/>
            <person name="Posewitz M.C."/>
        </authorList>
    </citation>
    <scope>NUCLEOTIDE SEQUENCE</scope>
    <source>
        <strain evidence="4">GSL018</strain>
    </source>
</reference>
<evidence type="ECO:0000259" key="2">
    <source>
        <dbReference type="PROSITE" id="PS50222"/>
    </source>
</evidence>
<organism evidence="4">
    <name type="scientific">Tetraselmis sp. GSL018</name>
    <dbReference type="NCBI Taxonomy" id="582737"/>
    <lineage>
        <taxon>Eukaryota</taxon>
        <taxon>Viridiplantae</taxon>
        <taxon>Chlorophyta</taxon>
        <taxon>core chlorophytes</taxon>
        <taxon>Chlorodendrophyceae</taxon>
        <taxon>Chlorodendrales</taxon>
        <taxon>Chlorodendraceae</taxon>
        <taxon>Tetraselmis</taxon>
    </lineage>
</organism>
<dbReference type="PROSITE" id="PS50222">
    <property type="entry name" value="EF_HAND_2"/>
    <property type="match status" value="1"/>
</dbReference>
<feature type="domain" description="EF-hand" evidence="2">
    <location>
        <begin position="5"/>
        <end position="40"/>
    </location>
</feature>
<dbReference type="Gene3D" id="1.10.238.10">
    <property type="entry name" value="EF-hand"/>
    <property type="match status" value="1"/>
</dbReference>
<proteinExistence type="predicted"/>
<evidence type="ECO:0000256" key="1">
    <source>
        <dbReference type="SAM" id="MobiDB-lite"/>
    </source>
</evidence>
<feature type="compositionally biased region" description="Basic and acidic residues" evidence="1">
    <location>
        <begin position="214"/>
        <end position="223"/>
    </location>
</feature>
<name>A0A061SNX9_9CHLO</name>
<dbReference type="EMBL" id="GBEZ01000072">
    <property type="protein sequence ID" value="JAC84784.1"/>
    <property type="molecule type" value="Transcribed_RNA"/>
</dbReference>
<feature type="region of interest" description="Disordered" evidence="1">
    <location>
        <begin position="197"/>
        <end position="223"/>
    </location>
</feature>
<dbReference type="AlphaFoldDB" id="A0A061SNX9"/>
<dbReference type="EMBL" id="GBEZ01025875">
    <property type="protein sequence ID" value="JAC61264.1"/>
    <property type="molecule type" value="Transcribed_RNA"/>
</dbReference>
<dbReference type="SUPFAM" id="SSF47473">
    <property type="entry name" value="EF-hand"/>
    <property type="match status" value="1"/>
</dbReference>
<gene>
    <name evidence="4" type="ORF">TSPGSL018_154</name>
    <name evidence="3" type="ORF">TSPGSL018_26722</name>
</gene>
<dbReference type="GO" id="GO:0005509">
    <property type="term" value="F:calcium ion binding"/>
    <property type="evidence" value="ECO:0007669"/>
    <property type="project" value="InterPro"/>
</dbReference>
<evidence type="ECO:0000313" key="4">
    <source>
        <dbReference type="EMBL" id="JAC84784.1"/>
    </source>
</evidence>
<accession>A0A061SNX9</accession>